<evidence type="ECO:0000256" key="3">
    <source>
        <dbReference type="ARBA" id="ARBA00022630"/>
    </source>
</evidence>
<dbReference type="PIRSF" id="PIRSF000350">
    <property type="entry name" value="Mercury_reductase_MerA"/>
    <property type="match status" value="1"/>
</dbReference>
<dbReference type="Pfam" id="PF02852">
    <property type="entry name" value="Pyr_redox_dim"/>
    <property type="match status" value="1"/>
</dbReference>
<evidence type="ECO:0000256" key="1">
    <source>
        <dbReference type="ARBA" id="ARBA00001974"/>
    </source>
</evidence>
<dbReference type="EMBL" id="BMPP01000003">
    <property type="protein sequence ID" value="GGK18955.1"/>
    <property type="molecule type" value="Genomic_DNA"/>
</dbReference>
<sequence>MTHNPAIPKHAHRDAIVIGAGQAGGPLAGSLVKSGRHVTLIEKVHIGGTCVNEGCTPTKTMIASARVAHLARHAGEYGVTTSAVTVDFQRVQARKDTVVESFRSGSATGLQRAGVEVIMGHARFSGPHSVTVTDEDGSLHELEAPLVFINTGTRPRWPDIPGLRDAGALDSTGLLKVDQKPEHLLILGGGYIGLEFGQAFARFGSRVTIVEQAERLAMKEDPDVVAALTAALREDGVEFLFGQKAVRAGGSPVGAELTIAGPQGEQVLAGTHLLVAAGRTANTDGLNLEAAGVKVDHHGNIVVDEHLRTNVEGIYALGDVKGGPAFTHIAYDDYRIVRDALLHGRFRSTQDRPVPYTVFTDPQLARIGLNETQARAQGLRAQVYTLPMSHVARAIETNETRGLMKALVDEETDQIIGATVLGVEGGEVLSVLQMAMMGGVRASALRDGVFAHPTLSESLNNLFMSTPVSVGREVVSG</sequence>
<evidence type="ECO:0000259" key="6">
    <source>
        <dbReference type="Pfam" id="PF07992"/>
    </source>
</evidence>
<evidence type="ECO:0000256" key="4">
    <source>
        <dbReference type="ARBA" id="ARBA00022827"/>
    </source>
</evidence>
<dbReference type="Gene3D" id="3.50.50.60">
    <property type="entry name" value="FAD/NAD(P)-binding domain"/>
    <property type="match status" value="2"/>
</dbReference>
<dbReference type="InterPro" id="IPR001100">
    <property type="entry name" value="Pyr_nuc-diS_OxRdtase"/>
</dbReference>
<keyword evidence="4" id="KW-0274">FAD</keyword>
<dbReference type="SUPFAM" id="SSF55424">
    <property type="entry name" value="FAD/NAD-linked reductases, dimerisation (C-terminal) domain"/>
    <property type="match status" value="1"/>
</dbReference>
<dbReference type="SUPFAM" id="SSF51905">
    <property type="entry name" value="FAD/NAD(P)-binding domain"/>
    <property type="match status" value="1"/>
</dbReference>
<accession>A0ABQ2ENL9</accession>
<proteinExistence type="inferred from homology"/>
<dbReference type="RefSeq" id="WP_189005188.1">
    <property type="nucleotide sequence ID" value="NZ_BMPP01000003.1"/>
</dbReference>
<feature type="domain" description="Pyridine nucleotide-disulphide oxidoreductase dimerisation" evidence="5">
    <location>
        <begin position="354"/>
        <end position="461"/>
    </location>
</feature>
<dbReference type="PRINTS" id="PR00368">
    <property type="entry name" value="FADPNR"/>
</dbReference>
<evidence type="ECO:0000259" key="5">
    <source>
        <dbReference type="Pfam" id="PF02852"/>
    </source>
</evidence>
<gene>
    <name evidence="7" type="ORF">GCM10008955_10450</name>
</gene>
<comment type="similarity">
    <text evidence="2">Belongs to the class-I pyridine nucleotide-disulfide oxidoreductase family.</text>
</comment>
<keyword evidence="3" id="KW-0285">Flavoprotein</keyword>
<protein>
    <submittedName>
        <fullName evidence="7">Mercuric reductase</fullName>
    </submittedName>
</protein>
<name>A0ABQ2ENL9_9DEIO</name>
<dbReference type="InterPro" id="IPR004099">
    <property type="entry name" value="Pyr_nucl-diS_OxRdtase_dimer"/>
</dbReference>
<reference evidence="8" key="1">
    <citation type="journal article" date="2019" name="Int. J. Syst. Evol. Microbiol.">
        <title>The Global Catalogue of Microorganisms (GCM) 10K type strain sequencing project: providing services to taxonomists for standard genome sequencing and annotation.</title>
        <authorList>
            <consortium name="The Broad Institute Genomics Platform"/>
            <consortium name="The Broad Institute Genome Sequencing Center for Infectious Disease"/>
            <person name="Wu L."/>
            <person name="Ma J."/>
        </authorList>
    </citation>
    <scope>NUCLEOTIDE SEQUENCE [LARGE SCALE GENOMIC DNA]</scope>
    <source>
        <strain evidence="8">JCM 30331</strain>
    </source>
</reference>
<comment type="cofactor">
    <cofactor evidence="1">
        <name>FAD</name>
        <dbReference type="ChEBI" id="CHEBI:57692"/>
    </cofactor>
</comment>
<dbReference type="PRINTS" id="PR00411">
    <property type="entry name" value="PNDRDTASEI"/>
</dbReference>
<keyword evidence="8" id="KW-1185">Reference proteome</keyword>
<dbReference type="InterPro" id="IPR023753">
    <property type="entry name" value="FAD/NAD-binding_dom"/>
</dbReference>
<evidence type="ECO:0000313" key="8">
    <source>
        <dbReference type="Proteomes" id="UP000647587"/>
    </source>
</evidence>
<dbReference type="Gene3D" id="3.30.390.30">
    <property type="match status" value="1"/>
</dbReference>
<dbReference type="InterPro" id="IPR016156">
    <property type="entry name" value="FAD/NAD-linked_Rdtase_dimer_sf"/>
</dbReference>
<evidence type="ECO:0000256" key="2">
    <source>
        <dbReference type="ARBA" id="ARBA00007532"/>
    </source>
</evidence>
<dbReference type="PANTHER" id="PTHR43014:SF2">
    <property type="entry name" value="MERCURIC REDUCTASE"/>
    <property type="match status" value="1"/>
</dbReference>
<organism evidence="7 8">
    <name type="scientific">Deinococcus malanensis</name>
    <dbReference type="NCBI Taxonomy" id="1706855"/>
    <lineage>
        <taxon>Bacteria</taxon>
        <taxon>Thermotogati</taxon>
        <taxon>Deinococcota</taxon>
        <taxon>Deinococci</taxon>
        <taxon>Deinococcales</taxon>
        <taxon>Deinococcaceae</taxon>
        <taxon>Deinococcus</taxon>
    </lineage>
</organism>
<dbReference type="PANTHER" id="PTHR43014">
    <property type="entry name" value="MERCURIC REDUCTASE"/>
    <property type="match status" value="1"/>
</dbReference>
<feature type="domain" description="FAD/NAD(P)-binding" evidence="6">
    <location>
        <begin position="14"/>
        <end position="332"/>
    </location>
</feature>
<comment type="caution">
    <text evidence="7">The sequence shown here is derived from an EMBL/GenBank/DDBJ whole genome shotgun (WGS) entry which is preliminary data.</text>
</comment>
<evidence type="ECO:0000313" key="7">
    <source>
        <dbReference type="EMBL" id="GGK18955.1"/>
    </source>
</evidence>
<dbReference type="InterPro" id="IPR036188">
    <property type="entry name" value="FAD/NAD-bd_sf"/>
</dbReference>
<dbReference type="Proteomes" id="UP000647587">
    <property type="component" value="Unassembled WGS sequence"/>
</dbReference>
<dbReference type="Pfam" id="PF07992">
    <property type="entry name" value="Pyr_redox_2"/>
    <property type="match status" value="1"/>
</dbReference>